<sequence length="222" mass="26241">MEEEGVVLLGFWSSPYVTRVKIALEEKGIQFLYKEEENIFLGKSPLLLEANPIYKKVPVLIHNGKPICESLNILEYIDQVWKDKFPILPHHPYERARSRFWIDFFDKMIYDIGRRMWASKGEDQEEAKQEFLKSLKLLEEELGDKPYFGGDQFGLLDIALIPFSCRFYTYETFCKFNLEKICPKLMKWVNKCNERESVSKALPNPYKVYDFVLEVKKMLGIE</sequence>
<evidence type="ECO:0000256" key="1">
    <source>
        <dbReference type="ARBA" id="ARBA00012452"/>
    </source>
</evidence>
<comment type="catalytic activity">
    <reaction evidence="3">
        <text>RX + glutathione = an S-substituted glutathione + a halide anion + H(+)</text>
        <dbReference type="Rhea" id="RHEA:16437"/>
        <dbReference type="ChEBI" id="CHEBI:15378"/>
        <dbReference type="ChEBI" id="CHEBI:16042"/>
        <dbReference type="ChEBI" id="CHEBI:17792"/>
        <dbReference type="ChEBI" id="CHEBI:57925"/>
        <dbReference type="ChEBI" id="CHEBI:90779"/>
        <dbReference type="EC" id="2.5.1.18"/>
    </reaction>
</comment>
<dbReference type="Gene3D" id="1.20.1050.10">
    <property type="match status" value="1"/>
</dbReference>
<gene>
    <name evidence="7" type="ORF">OLEA9_A051214</name>
</gene>
<dbReference type="Pfam" id="PF02798">
    <property type="entry name" value="GST_N"/>
    <property type="match status" value="1"/>
</dbReference>
<dbReference type="EC" id="2.5.1.18" evidence="1"/>
<evidence type="ECO:0000259" key="5">
    <source>
        <dbReference type="PROSITE" id="PS50404"/>
    </source>
</evidence>
<dbReference type="EMBL" id="CACTIH010000171">
    <property type="protein sequence ID" value="CAA2956003.1"/>
    <property type="molecule type" value="Genomic_DNA"/>
</dbReference>
<dbReference type="InterPro" id="IPR036249">
    <property type="entry name" value="Thioredoxin-like_sf"/>
</dbReference>
<dbReference type="Pfam" id="PF00043">
    <property type="entry name" value="GST_C"/>
    <property type="match status" value="1"/>
</dbReference>
<evidence type="ECO:0000313" key="8">
    <source>
        <dbReference type="Proteomes" id="UP000594638"/>
    </source>
</evidence>
<dbReference type="PROSITE" id="PS50404">
    <property type="entry name" value="GST_NTER"/>
    <property type="match status" value="1"/>
</dbReference>
<protein>
    <recommendedName>
        <fullName evidence="1">glutathione transferase</fullName>
        <ecNumber evidence="1">2.5.1.18</ecNumber>
    </recommendedName>
</protein>
<dbReference type="InterPro" id="IPR010987">
    <property type="entry name" value="Glutathione-S-Trfase_C-like"/>
</dbReference>
<dbReference type="GO" id="GO:0005737">
    <property type="term" value="C:cytoplasm"/>
    <property type="evidence" value="ECO:0007669"/>
    <property type="project" value="TreeGrafter"/>
</dbReference>
<evidence type="ECO:0000256" key="2">
    <source>
        <dbReference type="ARBA" id="ARBA00022679"/>
    </source>
</evidence>
<dbReference type="InterPro" id="IPR004046">
    <property type="entry name" value="GST_C"/>
</dbReference>
<dbReference type="SFLD" id="SFLDS00019">
    <property type="entry name" value="Glutathione_Transferase_(cytos"/>
    <property type="match status" value="1"/>
</dbReference>
<dbReference type="InterPro" id="IPR045074">
    <property type="entry name" value="GST_C_Tau"/>
</dbReference>
<dbReference type="SUPFAM" id="SSF47616">
    <property type="entry name" value="GST C-terminal domain-like"/>
    <property type="match status" value="1"/>
</dbReference>
<dbReference type="GO" id="GO:0006749">
    <property type="term" value="P:glutathione metabolic process"/>
    <property type="evidence" value="ECO:0007669"/>
    <property type="project" value="InterPro"/>
</dbReference>
<dbReference type="InterPro" id="IPR045073">
    <property type="entry name" value="Omega/Tau-like"/>
</dbReference>
<feature type="domain" description="GST N-terminal" evidence="5">
    <location>
        <begin position="4"/>
        <end position="85"/>
    </location>
</feature>
<dbReference type="InterPro" id="IPR004045">
    <property type="entry name" value="Glutathione_S-Trfase_N"/>
</dbReference>
<evidence type="ECO:0000256" key="3">
    <source>
        <dbReference type="ARBA" id="ARBA00047960"/>
    </source>
</evidence>
<dbReference type="FunFam" id="3.40.30.10:FF:000014">
    <property type="entry name" value="Tau class glutathione S-transferase"/>
    <property type="match status" value="1"/>
</dbReference>
<evidence type="ECO:0000256" key="4">
    <source>
        <dbReference type="RuleBase" id="RU003494"/>
    </source>
</evidence>
<dbReference type="CDD" id="cd03185">
    <property type="entry name" value="GST_C_Tau"/>
    <property type="match status" value="1"/>
</dbReference>
<accession>A0A8S0PUG8</accession>
<organism evidence="7 8">
    <name type="scientific">Olea europaea subsp. europaea</name>
    <dbReference type="NCBI Taxonomy" id="158383"/>
    <lineage>
        <taxon>Eukaryota</taxon>
        <taxon>Viridiplantae</taxon>
        <taxon>Streptophyta</taxon>
        <taxon>Embryophyta</taxon>
        <taxon>Tracheophyta</taxon>
        <taxon>Spermatophyta</taxon>
        <taxon>Magnoliopsida</taxon>
        <taxon>eudicotyledons</taxon>
        <taxon>Gunneridae</taxon>
        <taxon>Pentapetalae</taxon>
        <taxon>asterids</taxon>
        <taxon>lamiids</taxon>
        <taxon>Lamiales</taxon>
        <taxon>Oleaceae</taxon>
        <taxon>Oleeae</taxon>
        <taxon>Olea</taxon>
    </lineage>
</organism>
<dbReference type="FunFam" id="1.20.1050.10:FF:000018">
    <property type="entry name" value="Glutathione S-transferase U20"/>
    <property type="match status" value="1"/>
</dbReference>
<dbReference type="SUPFAM" id="SSF52833">
    <property type="entry name" value="Thioredoxin-like"/>
    <property type="match status" value="1"/>
</dbReference>
<dbReference type="SFLD" id="SFLDG01152">
    <property type="entry name" value="Main.3:_Omega-_and_Tau-like"/>
    <property type="match status" value="1"/>
</dbReference>
<dbReference type="PROSITE" id="PS50405">
    <property type="entry name" value="GST_CTER"/>
    <property type="match status" value="1"/>
</dbReference>
<dbReference type="InterPro" id="IPR036282">
    <property type="entry name" value="Glutathione-S-Trfase_C_sf"/>
</dbReference>
<comment type="caution">
    <text evidence="7">The sequence shown here is derived from an EMBL/GenBank/DDBJ whole genome shotgun (WGS) entry which is preliminary data.</text>
</comment>
<dbReference type="PANTHER" id="PTHR11260">
    <property type="entry name" value="GLUTATHIONE S-TRANSFERASE, GST, SUPERFAMILY, GST DOMAIN CONTAINING"/>
    <property type="match status" value="1"/>
</dbReference>
<dbReference type="AlphaFoldDB" id="A0A8S0PUG8"/>
<feature type="domain" description="GST C-terminal" evidence="6">
    <location>
        <begin position="91"/>
        <end position="211"/>
    </location>
</feature>
<dbReference type="SFLD" id="SFLDG00358">
    <property type="entry name" value="Main_(cytGST)"/>
    <property type="match status" value="1"/>
</dbReference>
<keyword evidence="2" id="KW-0808">Transferase</keyword>
<proteinExistence type="inferred from homology"/>
<keyword evidence="8" id="KW-1185">Reference proteome</keyword>
<dbReference type="Proteomes" id="UP000594638">
    <property type="component" value="Unassembled WGS sequence"/>
</dbReference>
<dbReference type="OrthoDB" id="202840at2759"/>
<dbReference type="Gene3D" id="3.40.30.10">
    <property type="entry name" value="Glutaredoxin"/>
    <property type="match status" value="1"/>
</dbReference>
<evidence type="ECO:0000259" key="6">
    <source>
        <dbReference type="PROSITE" id="PS50405"/>
    </source>
</evidence>
<dbReference type="InterPro" id="IPR040079">
    <property type="entry name" value="Glutathione_S-Trfase"/>
</dbReference>
<name>A0A8S0PUG8_OLEEU</name>
<reference evidence="7 8" key="1">
    <citation type="submission" date="2019-12" db="EMBL/GenBank/DDBJ databases">
        <authorList>
            <person name="Alioto T."/>
            <person name="Alioto T."/>
            <person name="Gomez Garrido J."/>
        </authorList>
    </citation>
    <scope>NUCLEOTIDE SEQUENCE [LARGE SCALE GENOMIC DNA]</scope>
</reference>
<evidence type="ECO:0000313" key="7">
    <source>
        <dbReference type="EMBL" id="CAA2956003.1"/>
    </source>
</evidence>
<dbReference type="Gramene" id="OE9A051214T1">
    <property type="protein sequence ID" value="OE9A051214C1"/>
    <property type="gene ID" value="OE9A051214"/>
</dbReference>
<dbReference type="GO" id="GO:0004364">
    <property type="term" value="F:glutathione transferase activity"/>
    <property type="evidence" value="ECO:0007669"/>
    <property type="project" value="UniProtKB-EC"/>
</dbReference>
<comment type="similarity">
    <text evidence="4">Belongs to the GST superfamily.</text>
</comment>
<dbReference type="CDD" id="cd03058">
    <property type="entry name" value="GST_N_Tau"/>
    <property type="match status" value="1"/>
</dbReference>
<dbReference type="PANTHER" id="PTHR11260:SF725">
    <property type="entry name" value="GLUTATHIONE TRANSFERASE"/>
    <property type="match status" value="1"/>
</dbReference>